<organism evidence="1 2">
    <name type="scientific">Acinetobacter haemolyticus</name>
    <dbReference type="NCBI Taxonomy" id="29430"/>
    <lineage>
        <taxon>Bacteria</taxon>
        <taxon>Pseudomonadati</taxon>
        <taxon>Pseudomonadota</taxon>
        <taxon>Gammaproteobacteria</taxon>
        <taxon>Moraxellales</taxon>
        <taxon>Moraxellaceae</taxon>
        <taxon>Acinetobacter</taxon>
    </lineage>
</organism>
<dbReference type="RefSeq" id="WP_134251738.1">
    <property type="nucleotide sequence ID" value="NZ_CP038009.1"/>
</dbReference>
<dbReference type="EMBL" id="CP038009">
    <property type="protein sequence ID" value="QBQ15594.1"/>
    <property type="molecule type" value="Genomic_DNA"/>
</dbReference>
<dbReference type="AlphaFoldDB" id="A0A4P7B383"/>
<accession>A0A4P7B383</accession>
<proteinExistence type="predicted"/>
<protein>
    <submittedName>
        <fullName evidence="1">Uncharacterized protein</fullName>
    </submittedName>
</protein>
<dbReference type="Proteomes" id="UP000294395">
    <property type="component" value="Chromosome"/>
</dbReference>
<gene>
    <name evidence="1" type="ORF">AHTJR_04600</name>
</gene>
<sequence>MSEKLTESITFKCTYEEKREFEAISRAEKTDISKLSRECMNKKITEVREYINSLAAFTSLTTDTSDTSFELVSPHRVIDVTPKPTGTKKAQLLEQMGFFAVHTDM</sequence>
<name>A0A4P7B383_ACIHA</name>
<evidence type="ECO:0000313" key="2">
    <source>
        <dbReference type="Proteomes" id="UP000294395"/>
    </source>
</evidence>
<reference evidence="1 2" key="1">
    <citation type="submission" date="2019-03" db="EMBL/GenBank/DDBJ databases">
        <title>Complete genome sequence of two outbreak-associated Acinetobacter haemolyticus strains.</title>
        <authorList>
            <person name="Bai L."/>
            <person name="Zhang S.-C."/>
            <person name="Deng Y."/>
            <person name="Song C.-C."/>
            <person name="Kang G.-B."/>
            <person name="Dong Y."/>
            <person name="Wang Y."/>
            <person name="Gao F."/>
            <person name="Huang H."/>
        </authorList>
    </citation>
    <scope>NUCLEOTIDE SEQUENCE [LARGE SCALE GENOMIC DNA]</scope>
    <source>
        <strain evidence="1 2">TJR01</strain>
    </source>
</reference>
<evidence type="ECO:0000313" key="1">
    <source>
        <dbReference type="EMBL" id="QBQ15594.1"/>
    </source>
</evidence>